<organism evidence="7 8">
    <name type="scientific">Magnusiomyces paraingens</name>
    <dbReference type="NCBI Taxonomy" id="2606893"/>
    <lineage>
        <taxon>Eukaryota</taxon>
        <taxon>Fungi</taxon>
        <taxon>Dikarya</taxon>
        <taxon>Ascomycota</taxon>
        <taxon>Saccharomycotina</taxon>
        <taxon>Dipodascomycetes</taxon>
        <taxon>Dipodascales</taxon>
        <taxon>Dipodascaceae</taxon>
        <taxon>Magnusiomyces</taxon>
    </lineage>
</organism>
<evidence type="ECO:0000256" key="5">
    <source>
        <dbReference type="SAM" id="MobiDB-lite"/>
    </source>
</evidence>
<dbReference type="GO" id="GO:0099070">
    <property type="term" value="C:static microtubule bundle"/>
    <property type="evidence" value="ECO:0007669"/>
    <property type="project" value="UniProtKB-ARBA"/>
</dbReference>
<dbReference type="GO" id="GO:0000776">
    <property type="term" value="C:kinetochore"/>
    <property type="evidence" value="ECO:0007669"/>
    <property type="project" value="UniProtKB-ARBA"/>
</dbReference>
<evidence type="ECO:0000259" key="6">
    <source>
        <dbReference type="SMART" id="SM01349"/>
    </source>
</evidence>
<dbReference type="GO" id="GO:1990571">
    <property type="term" value="P:meiotic centromere clustering"/>
    <property type="evidence" value="ECO:0007669"/>
    <property type="project" value="UniProtKB-ARBA"/>
</dbReference>
<feature type="coiled-coil region" evidence="4">
    <location>
        <begin position="665"/>
        <end position="762"/>
    </location>
</feature>
<feature type="compositionally biased region" description="Basic and acidic residues" evidence="5">
    <location>
        <begin position="906"/>
        <end position="921"/>
    </location>
</feature>
<dbReference type="GO" id="GO:0051010">
    <property type="term" value="F:microtubule plus-end binding"/>
    <property type="evidence" value="ECO:0007669"/>
    <property type="project" value="InterPro"/>
</dbReference>
<dbReference type="Pfam" id="PF21041">
    <property type="entry name" value="XMAP215_CLASP_TOG"/>
    <property type="match status" value="2"/>
</dbReference>
<dbReference type="EMBL" id="CABVLU010000001">
    <property type="protein sequence ID" value="VVT44848.1"/>
    <property type="molecule type" value="Genomic_DNA"/>
</dbReference>
<dbReference type="PANTHER" id="PTHR12609">
    <property type="entry name" value="MICROTUBULE ASSOCIATED PROTEIN XMAP215"/>
    <property type="match status" value="1"/>
</dbReference>
<accession>A0A5E8B0X3</accession>
<sequence>MAEQEEDYSTLPIETRATHKVWKVRLAAYEDMKNSFTKSSHESDECFKPFLEDPNVFKKIVTDANVVAQEAGLAALVAFLEFGGPQCCLRLRSHIVPPMLEKTMGSTRTGTKQNTLDALLFFIELDVADPVIEDMIPVLSHKTPKIVTGTTHALVEIIKAYGSKTVPCKSIVQVLPALFSHADKNVRAEAQALSVELYKWLGDSLKELLLPNLKPVQQKDLEAEFEKVKGVAPQQTRFLRSQRESMDRLEASGIDILNNGDNTGVDEDNDVEMDLYDPVEVLSKIPMDYEKRVSSSKWQERKEILEEIFAVVNIPRIEEGDYGDIMRVLAKCMKDANIQVVTIAANIFEALAKGLKSSFARYVPVVLSPVLERLKEKKASISEALGKALDAMFNSSSLSEILEETITFLKHKTPQVKIETAKFLTRCLSNTRAMPTNQEIKLIAEAGVVMLSDMQEPVRSEAAHVLGTLMKMTGERAMIQFLENVDDIKKGKIKDAFETAQVKAKPGRSAAAPPPPHPATTTAATNSSTASSAAAITPRPRPGGKPVLRKKLVPASTSGGASTAPTASKLRTAGGLVRRPGVGSASPVKARPEPSVEQLPPPPPSPQQHHQQQHQQHAAAPTTRPGLASRTVGGGLTNRPIASQARGGATTGGATSMAATDFGISAQERQELEKLRAENQELQREREHLQWQVQGFNSEKMALMQEINNLQFKNAQLVDEHTRDVVSIKSKETQLVRAQSDLAAARDQLTVLKRENESLRARGVDQQHHHHDQQGEISYKSMFGGNNGGAMTSPMRHSYLESPRRKVPTAVPSSGYGRLDEGSSLQSRAAVGVSLHVRASSVDAMDIDSEGVVSDNSINGNGNGSSGNSGSIIAPTSSRPSRLPRAPGLGLECLESGNAGANVSDWQRETKRTEQLKDRLKQIQQLQQRSEERRRMKEEMRR</sequence>
<proteinExistence type="predicted"/>
<reference evidence="7 8" key="1">
    <citation type="submission" date="2019-09" db="EMBL/GenBank/DDBJ databases">
        <authorList>
            <person name="Brejova B."/>
        </authorList>
    </citation>
    <scope>NUCLEOTIDE SEQUENCE [LARGE SCALE GENOMIC DNA]</scope>
</reference>
<feature type="compositionally biased region" description="Low complexity" evidence="5">
    <location>
        <begin position="519"/>
        <end position="538"/>
    </location>
</feature>
<feature type="region of interest" description="Disordered" evidence="5">
    <location>
        <begin position="501"/>
        <end position="655"/>
    </location>
</feature>
<feature type="domain" description="TOG" evidence="6">
    <location>
        <begin position="274"/>
        <end position="506"/>
    </location>
</feature>
<keyword evidence="2" id="KW-0963">Cytoplasm</keyword>
<dbReference type="GO" id="GO:1990498">
    <property type="term" value="C:mitotic spindle microtubule"/>
    <property type="evidence" value="ECO:0007669"/>
    <property type="project" value="UniProtKB-ARBA"/>
</dbReference>
<feature type="compositionally biased region" description="Low complexity" evidence="5">
    <location>
        <begin position="607"/>
        <end position="621"/>
    </location>
</feature>
<dbReference type="GO" id="GO:0000022">
    <property type="term" value="P:mitotic spindle elongation"/>
    <property type="evidence" value="ECO:0007669"/>
    <property type="project" value="UniProtKB-ARBA"/>
</dbReference>
<dbReference type="InterPro" id="IPR048491">
    <property type="entry name" value="XMAP215_CLASP_TOG"/>
</dbReference>
<dbReference type="Gene3D" id="1.25.10.10">
    <property type="entry name" value="Leucine-rich Repeat Variant"/>
    <property type="match status" value="2"/>
</dbReference>
<dbReference type="SUPFAM" id="SSF48371">
    <property type="entry name" value="ARM repeat"/>
    <property type="match status" value="1"/>
</dbReference>
<dbReference type="FunFam" id="1.25.10.10:FF:000019">
    <property type="entry name" value="Cytoskeleton-associated protein 5"/>
    <property type="match status" value="1"/>
</dbReference>
<dbReference type="RefSeq" id="XP_031851168.1">
    <property type="nucleotide sequence ID" value="XM_031995277.1"/>
</dbReference>
<protein>
    <recommendedName>
        <fullName evidence="6">TOG domain-containing protein</fullName>
    </recommendedName>
</protein>
<feature type="compositionally biased region" description="Polar residues" evidence="5">
    <location>
        <begin position="555"/>
        <end position="566"/>
    </location>
</feature>
<dbReference type="InterPro" id="IPR016024">
    <property type="entry name" value="ARM-type_fold"/>
</dbReference>
<dbReference type="InterPro" id="IPR034085">
    <property type="entry name" value="TOG"/>
</dbReference>
<gene>
    <name evidence="7" type="ORF">SAPINGB_P000554</name>
</gene>
<dbReference type="GO" id="GO:0030951">
    <property type="term" value="P:establishment or maintenance of microtubule cytoskeleton polarity"/>
    <property type="evidence" value="ECO:0007669"/>
    <property type="project" value="InterPro"/>
</dbReference>
<evidence type="ECO:0000256" key="2">
    <source>
        <dbReference type="ARBA" id="ARBA00022490"/>
    </source>
</evidence>
<evidence type="ECO:0000256" key="1">
    <source>
        <dbReference type="ARBA" id="ARBA00004317"/>
    </source>
</evidence>
<keyword evidence="4" id="KW-0175">Coiled coil</keyword>
<feature type="domain" description="TOG" evidence="6">
    <location>
        <begin position="1"/>
        <end position="234"/>
    </location>
</feature>
<dbReference type="FunFam" id="1.25.10.10:FF:000063">
    <property type="entry name" value="Putative cytoskeleton-associated protein 5"/>
    <property type="match status" value="1"/>
</dbReference>
<comment type="subcellular location">
    <subcellularLocation>
        <location evidence="1">Cytoplasm</location>
        <location evidence="1">Cytoskeleton</location>
        <location evidence="1">Microtubule organizing center</location>
        <location evidence="1">Spindle pole body</location>
    </subcellularLocation>
</comment>
<dbReference type="SMART" id="SM01349">
    <property type="entry name" value="TOG"/>
    <property type="match status" value="2"/>
</dbReference>
<dbReference type="OrthoDB" id="205662at2759"/>
<dbReference type="GO" id="GO:0046785">
    <property type="term" value="P:microtubule polymerization"/>
    <property type="evidence" value="ECO:0007669"/>
    <property type="project" value="InterPro"/>
</dbReference>
<dbReference type="GO" id="GO:0051315">
    <property type="term" value="P:attachment of mitotic spindle microtubules to kinetochore"/>
    <property type="evidence" value="ECO:0007669"/>
    <property type="project" value="UniProtKB-ARBA"/>
</dbReference>
<feature type="region of interest" description="Disordered" evidence="5">
    <location>
        <begin position="800"/>
        <end position="825"/>
    </location>
</feature>
<dbReference type="GO" id="GO:0044732">
    <property type="term" value="C:mitotic spindle pole body"/>
    <property type="evidence" value="ECO:0007669"/>
    <property type="project" value="UniProtKB-ARBA"/>
</dbReference>
<dbReference type="GO" id="GO:0005881">
    <property type="term" value="C:cytoplasmic microtubule"/>
    <property type="evidence" value="ECO:0007669"/>
    <property type="project" value="UniProtKB-ARBA"/>
</dbReference>
<keyword evidence="8" id="KW-1185">Reference proteome</keyword>
<name>A0A5E8B0X3_9ASCO</name>
<feature type="compositionally biased region" description="Basic and acidic residues" evidence="5">
    <location>
        <begin position="929"/>
        <end position="942"/>
    </location>
</feature>
<dbReference type="AlphaFoldDB" id="A0A5E8B0X3"/>
<dbReference type="GeneID" id="43579377"/>
<keyword evidence="3" id="KW-0206">Cytoskeleton</keyword>
<feature type="region of interest" description="Disordered" evidence="5">
    <location>
        <begin position="851"/>
        <end position="942"/>
    </location>
</feature>
<dbReference type="GO" id="GO:0061863">
    <property type="term" value="F:microtubule plus end polymerase"/>
    <property type="evidence" value="ECO:0007669"/>
    <property type="project" value="InterPro"/>
</dbReference>
<dbReference type="Proteomes" id="UP000398389">
    <property type="component" value="Unassembled WGS sequence"/>
</dbReference>
<evidence type="ECO:0000256" key="3">
    <source>
        <dbReference type="ARBA" id="ARBA00023212"/>
    </source>
</evidence>
<dbReference type="InterPro" id="IPR011989">
    <property type="entry name" value="ARM-like"/>
</dbReference>
<evidence type="ECO:0000256" key="4">
    <source>
        <dbReference type="SAM" id="Coils"/>
    </source>
</evidence>
<dbReference type="InterPro" id="IPR045110">
    <property type="entry name" value="XMAP215"/>
</dbReference>
<evidence type="ECO:0000313" key="7">
    <source>
        <dbReference type="EMBL" id="VVT44848.1"/>
    </source>
</evidence>
<evidence type="ECO:0000313" key="8">
    <source>
        <dbReference type="Proteomes" id="UP000398389"/>
    </source>
</evidence>